<keyword evidence="7" id="KW-1185">Reference proteome</keyword>
<dbReference type="Gene3D" id="3.40.50.300">
    <property type="entry name" value="P-loop containing nucleotide triphosphate hydrolases"/>
    <property type="match status" value="1"/>
</dbReference>
<dbReference type="InterPro" id="IPR019734">
    <property type="entry name" value="TPR_rpt"/>
</dbReference>
<feature type="domain" description="AAA+ ATPase" evidence="5">
    <location>
        <begin position="97"/>
        <end position="277"/>
    </location>
</feature>
<dbReference type="InterPro" id="IPR052346">
    <property type="entry name" value="O-mannosyl-transferase_TMTC"/>
</dbReference>
<dbReference type="PANTHER" id="PTHR44227:SF3">
    <property type="entry name" value="PROTEIN O-MANNOSYL-TRANSFERASE TMTC4"/>
    <property type="match status" value="1"/>
</dbReference>
<keyword evidence="2" id="KW-0802">TPR repeat</keyword>
<gene>
    <name evidence="6" type="ORF">THSYN_00555</name>
</gene>
<dbReference type="SMART" id="SM00028">
    <property type="entry name" value="TPR"/>
    <property type="match status" value="5"/>
</dbReference>
<dbReference type="InterPro" id="IPR011990">
    <property type="entry name" value="TPR-like_helical_dom_sf"/>
</dbReference>
<feature type="compositionally biased region" description="Basic and acidic residues" evidence="4">
    <location>
        <begin position="1034"/>
        <end position="1043"/>
    </location>
</feature>
<dbReference type="GO" id="GO:0003677">
    <property type="term" value="F:DNA binding"/>
    <property type="evidence" value="ECO:0007669"/>
    <property type="project" value="UniProtKB-KW"/>
</dbReference>
<proteinExistence type="predicted"/>
<dbReference type="InterPro" id="IPR036388">
    <property type="entry name" value="WH-like_DNA-bd_sf"/>
</dbReference>
<sequence>MPHCRAGTCCACSIRWKRTASSSATGRPTATASGWNCCACGGSGICRSKAMTAIDVIAVYDPGNLTPADLVAGFVARERTLAYFINELRHQTTAGASPRHHLIVGQRGMGKTTLLLRLAVAINEEAGLAAHLLPLTFREEQYNVINLHVFWRNAIESLLDWLEQQGRTDEAAALEAALNAAETAYEKDRKGQGDGAAAWRVFQRAAERLGRRPVLFLDNLNLILDALKKHDWGLRDLLQQVDGPLVIGAAAAYPKGLSDRGAAFFDFFRITTLERLEIAEVRACLQRLAAKRGEPGARVRDLLARDPGRIDALTELTGGNPRTLAVLYLLLEGQAGEDAFADLERLLDRMTPLYKARTEEAAPQARAVLDAVALNWDPITANAAARESGLDVTAVNAQLARLENDGYVEKVEVSGSGRSGYQLVERFFNIWYLMRHGSRRLKQRVRWLTCFLRGFYSPGEREGLGREILGSGNYQGRADWMLAVAKSQEDGVYRKALTHAAGRDLWQQSEVRERIERLVDLRDIDPEQADMVELEHRVSVMQREWPTGMDARQFWELLGGSLELGGAQKRAIVEQLPGMAADKLGELVATLRKEVADLCRSLKLTEDELAPYRAAVRDGSIRHRYDWEGASAAALHERNFDIAAVGCLVMLQHFERDPDAVDKIRQRFPGETRGLWARVDSHPRLEKPDTGISARYRGHRLKELGFMQEAETAFRRAITLVPKDANSWHSLGSLLQDHLGRYEEAETAYRQAIVLDPTSASGWLWLGSLLQRHLGRYEEAEAAYREAIALDPKSADAWVSLGSLLQELTGRCEEAEAAYRQAIVLDPKWVCPWAYLGALLQDRLGRYEEAEQAYLQSLRLWGQEPTSQRGGGSGNDVHGLLAYLYWFHLGRPEEARRYAELGQQVPETYLGRLLDAAQHLAEDAPKAAFDALDAALAEADAKLWVQFLGRLQRTLRHAHAKGYAPKFREWMEAADYPARYAPLYWAFLALLEGEGILRNVSPEVRRTALRIYQGLAANAAPPPPAKKAGRRRGREAGPGRDGS</sequence>
<dbReference type="InterPro" id="IPR041664">
    <property type="entry name" value="AAA_16"/>
</dbReference>
<reference evidence="6 7" key="1">
    <citation type="submission" date="2017-03" db="EMBL/GenBank/DDBJ databases">
        <title>Complete genome sequence of Candidatus 'Thiodictyon syntrophicum' sp. nov. strain Cad16T, a photolithoautotroph purple sulfur bacterium isolated from an alpine meromictic lake.</title>
        <authorList>
            <person name="Luedin S.M."/>
            <person name="Pothier J.F."/>
            <person name="Danza F."/>
            <person name="Storelli N."/>
            <person name="Wittwer M."/>
            <person name="Tonolla M."/>
        </authorList>
    </citation>
    <scope>NUCLEOTIDE SEQUENCE [LARGE SCALE GENOMIC DNA]</scope>
    <source>
        <strain evidence="6 7">Cad16T</strain>
    </source>
</reference>
<dbReference type="GO" id="GO:0000030">
    <property type="term" value="F:mannosyltransferase activity"/>
    <property type="evidence" value="ECO:0007669"/>
    <property type="project" value="TreeGrafter"/>
</dbReference>
<dbReference type="Pfam" id="PF13414">
    <property type="entry name" value="TPR_11"/>
    <property type="match status" value="2"/>
</dbReference>
<evidence type="ECO:0000313" key="7">
    <source>
        <dbReference type="Proteomes" id="UP000232638"/>
    </source>
</evidence>
<dbReference type="SUPFAM" id="SSF52540">
    <property type="entry name" value="P-loop containing nucleoside triphosphate hydrolases"/>
    <property type="match status" value="1"/>
</dbReference>
<dbReference type="Gene3D" id="1.25.40.10">
    <property type="entry name" value="Tetratricopeptide repeat domain"/>
    <property type="match status" value="1"/>
</dbReference>
<name>A0A2K8U1Z3_9GAMM</name>
<dbReference type="SUPFAM" id="SSF46785">
    <property type="entry name" value="Winged helix' DNA-binding domain"/>
    <property type="match status" value="1"/>
</dbReference>
<dbReference type="Pfam" id="PF13191">
    <property type="entry name" value="AAA_16"/>
    <property type="match status" value="1"/>
</dbReference>
<dbReference type="KEGG" id="tsy:THSYN_00555"/>
<dbReference type="Proteomes" id="UP000232638">
    <property type="component" value="Chromosome"/>
</dbReference>
<evidence type="ECO:0000256" key="2">
    <source>
        <dbReference type="ARBA" id="ARBA00022803"/>
    </source>
</evidence>
<keyword evidence="3" id="KW-0238">DNA-binding</keyword>
<dbReference type="InterPro" id="IPR036390">
    <property type="entry name" value="WH_DNA-bd_sf"/>
</dbReference>
<organism evidence="6 7">
    <name type="scientific">Candidatus Thiodictyon syntrophicum</name>
    <dbReference type="NCBI Taxonomy" id="1166950"/>
    <lineage>
        <taxon>Bacteria</taxon>
        <taxon>Pseudomonadati</taxon>
        <taxon>Pseudomonadota</taxon>
        <taxon>Gammaproteobacteria</taxon>
        <taxon>Chromatiales</taxon>
        <taxon>Chromatiaceae</taxon>
        <taxon>Thiodictyon</taxon>
    </lineage>
</organism>
<feature type="region of interest" description="Disordered" evidence="4">
    <location>
        <begin position="1018"/>
        <end position="1043"/>
    </location>
</feature>
<dbReference type="GO" id="GO:0030968">
    <property type="term" value="P:endoplasmic reticulum unfolded protein response"/>
    <property type="evidence" value="ECO:0007669"/>
    <property type="project" value="TreeGrafter"/>
</dbReference>
<evidence type="ECO:0000313" key="6">
    <source>
        <dbReference type="EMBL" id="AUB79596.1"/>
    </source>
</evidence>
<dbReference type="Pfam" id="PF13432">
    <property type="entry name" value="TPR_16"/>
    <property type="match status" value="1"/>
</dbReference>
<accession>A0A2K8U1Z3</accession>
<dbReference type="GO" id="GO:0035269">
    <property type="term" value="P:protein O-linked glycosylation via mannose"/>
    <property type="evidence" value="ECO:0007669"/>
    <property type="project" value="TreeGrafter"/>
</dbReference>
<dbReference type="EMBL" id="CP020370">
    <property type="protein sequence ID" value="AUB79596.1"/>
    <property type="molecule type" value="Genomic_DNA"/>
</dbReference>
<keyword evidence="1" id="KW-0677">Repeat</keyword>
<dbReference type="OrthoDB" id="9204495at2"/>
<dbReference type="InterPro" id="IPR027417">
    <property type="entry name" value="P-loop_NTPase"/>
</dbReference>
<evidence type="ECO:0000256" key="3">
    <source>
        <dbReference type="ARBA" id="ARBA00023125"/>
    </source>
</evidence>
<evidence type="ECO:0000259" key="5">
    <source>
        <dbReference type="SMART" id="SM00382"/>
    </source>
</evidence>
<dbReference type="Gene3D" id="1.10.10.10">
    <property type="entry name" value="Winged helix-like DNA-binding domain superfamily/Winged helix DNA-binding domain"/>
    <property type="match status" value="1"/>
</dbReference>
<evidence type="ECO:0000256" key="4">
    <source>
        <dbReference type="SAM" id="MobiDB-lite"/>
    </source>
</evidence>
<dbReference type="Pfam" id="PF17782">
    <property type="entry name" value="WHD_DprA"/>
    <property type="match status" value="1"/>
</dbReference>
<dbReference type="SUPFAM" id="SSF48452">
    <property type="entry name" value="TPR-like"/>
    <property type="match status" value="1"/>
</dbReference>
<dbReference type="SMART" id="SM00382">
    <property type="entry name" value="AAA"/>
    <property type="match status" value="1"/>
</dbReference>
<evidence type="ECO:0000256" key="1">
    <source>
        <dbReference type="ARBA" id="ARBA00022737"/>
    </source>
</evidence>
<protein>
    <recommendedName>
        <fullName evidence="5">AAA+ ATPase domain-containing protein</fullName>
    </recommendedName>
</protein>
<dbReference type="PANTHER" id="PTHR44227">
    <property type="match status" value="1"/>
</dbReference>
<dbReference type="AlphaFoldDB" id="A0A2K8U1Z3"/>
<dbReference type="InterPro" id="IPR003593">
    <property type="entry name" value="AAA+_ATPase"/>
</dbReference>
<dbReference type="InterPro" id="IPR041614">
    <property type="entry name" value="DprA_WH"/>
</dbReference>